<comment type="subcellular location">
    <subcellularLocation>
        <location evidence="1">Golgi apparatus membrane</location>
        <topology evidence="1">Single-pass type IV membrane protein</topology>
    </subcellularLocation>
</comment>
<feature type="transmembrane region" description="Helical" evidence="12">
    <location>
        <begin position="219"/>
        <end position="241"/>
    </location>
</feature>
<dbReference type="InterPro" id="IPR015260">
    <property type="entry name" value="Syntaxin-6/10/61_N"/>
</dbReference>
<dbReference type="InterPro" id="IPR048036">
    <property type="entry name" value="Tlg1p-like_N"/>
</dbReference>
<dbReference type="GO" id="GO:0048193">
    <property type="term" value="P:Golgi vesicle transport"/>
    <property type="evidence" value="ECO:0007669"/>
    <property type="project" value="InterPro"/>
</dbReference>
<dbReference type="AlphaFoldDB" id="A0A383UK02"/>
<dbReference type="FunFam" id="1.20.5.110:FF:000006">
    <property type="entry name" value="Syntaxin 6"/>
    <property type="match status" value="1"/>
</dbReference>
<proteinExistence type="inferred from homology"/>
<evidence type="ECO:0000313" key="14">
    <source>
        <dbReference type="EMBL" id="SZE99905.1"/>
    </source>
</evidence>
<dbReference type="CDD" id="cd15851">
    <property type="entry name" value="SNARE_Syntaxin6"/>
    <property type="match status" value="1"/>
</dbReference>
<evidence type="ECO:0000256" key="10">
    <source>
        <dbReference type="ARBA" id="ARBA00073343"/>
    </source>
</evidence>
<gene>
    <name evidence="14" type="ORF">BLGHR1_10625</name>
</gene>
<dbReference type="PROSITE" id="PS50192">
    <property type="entry name" value="T_SNARE"/>
    <property type="match status" value="1"/>
</dbReference>
<dbReference type="GO" id="GO:0031201">
    <property type="term" value="C:SNARE complex"/>
    <property type="evidence" value="ECO:0007669"/>
    <property type="project" value="TreeGrafter"/>
</dbReference>
<dbReference type="InterPro" id="IPR010989">
    <property type="entry name" value="SNARE"/>
</dbReference>
<name>A0A383UK02_BLUHO</name>
<dbReference type="GO" id="GO:0000149">
    <property type="term" value="F:SNARE binding"/>
    <property type="evidence" value="ECO:0007669"/>
    <property type="project" value="TreeGrafter"/>
</dbReference>
<evidence type="ECO:0000256" key="11">
    <source>
        <dbReference type="SAM" id="Coils"/>
    </source>
</evidence>
<feature type="domain" description="T-SNARE coiled-coil homology" evidence="13">
    <location>
        <begin position="150"/>
        <end position="212"/>
    </location>
</feature>
<dbReference type="PANTHER" id="PTHR19957:SF224">
    <property type="entry name" value="HL02043P"/>
    <property type="match status" value="1"/>
</dbReference>
<dbReference type="SMART" id="SM00397">
    <property type="entry name" value="t_SNARE"/>
    <property type="match status" value="1"/>
</dbReference>
<keyword evidence="6 12" id="KW-1133">Transmembrane helix</keyword>
<reference evidence="14 15" key="1">
    <citation type="submission" date="2017-11" db="EMBL/GenBank/DDBJ databases">
        <authorList>
            <person name="Kracher B."/>
        </authorList>
    </citation>
    <scope>NUCLEOTIDE SEQUENCE [LARGE SCALE GENOMIC DNA]</scope>
    <source>
        <strain evidence="14 15">RACE1</strain>
    </source>
</reference>
<dbReference type="VEuPathDB" id="FungiDB:BLGHR1_10625"/>
<evidence type="ECO:0000256" key="2">
    <source>
        <dbReference type="ARBA" id="ARBA00009063"/>
    </source>
</evidence>
<evidence type="ECO:0000256" key="1">
    <source>
        <dbReference type="ARBA" id="ARBA00004409"/>
    </source>
</evidence>
<comment type="similarity">
    <text evidence="2">Belongs to the syntaxin family.</text>
</comment>
<keyword evidence="4 12" id="KW-0812">Transmembrane</keyword>
<dbReference type="CDD" id="cd21444">
    <property type="entry name" value="SNARE_NTD_Tlg1p-like"/>
    <property type="match status" value="1"/>
</dbReference>
<organism evidence="14 15">
    <name type="scientific">Blumeria hordei</name>
    <name type="common">Barley powdery mildew</name>
    <name type="synonym">Blumeria graminis f. sp. hordei</name>
    <dbReference type="NCBI Taxonomy" id="2867405"/>
    <lineage>
        <taxon>Eukaryota</taxon>
        <taxon>Fungi</taxon>
        <taxon>Dikarya</taxon>
        <taxon>Ascomycota</taxon>
        <taxon>Pezizomycotina</taxon>
        <taxon>Leotiomycetes</taxon>
        <taxon>Erysiphales</taxon>
        <taxon>Erysiphaceae</taxon>
        <taxon>Blumeria</taxon>
    </lineage>
</organism>
<dbReference type="Gene3D" id="1.20.58.90">
    <property type="match status" value="1"/>
</dbReference>
<dbReference type="GO" id="GO:0006906">
    <property type="term" value="P:vesicle fusion"/>
    <property type="evidence" value="ECO:0007669"/>
    <property type="project" value="TreeGrafter"/>
</dbReference>
<evidence type="ECO:0000256" key="3">
    <source>
        <dbReference type="ARBA" id="ARBA00022448"/>
    </source>
</evidence>
<evidence type="ECO:0000256" key="8">
    <source>
        <dbReference type="ARBA" id="ARBA00023054"/>
    </source>
</evidence>
<accession>A0A383UK02</accession>
<evidence type="ECO:0000256" key="6">
    <source>
        <dbReference type="ARBA" id="ARBA00022989"/>
    </source>
</evidence>
<sequence length="242" mass="26917">MMSASNEDPFIHVQADVLAQLHQTRSLYTSFLRIRSLSPSPNSPELRSAHSDLSSAIEALSEDLADLLASVQAVQSDPYKYGLEIEEVTRRKRLCDEVRDEVEKMQAQITIITTESSNPQTRTSDNEGGADDMLDTGSDTYAVFEQQQQSQIMAEQDKQLDMVSQTVYNIRQQASDMGRELEEQAEMLDRVDGLADRVGGRMQTGLKTMGTVIKRNEDGLSSCCIAVLVFVLILLLILVLVL</sequence>
<dbReference type="Gene3D" id="1.20.5.110">
    <property type="match status" value="1"/>
</dbReference>
<evidence type="ECO:0000256" key="12">
    <source>
        <dbReference type="SAM" id="Phobius"/>
    </source>
</evidence>
<evidence type="ECO:0000256" key="5">
    <source>
        <dbReference type="ARBA" id="ARBA00022927"/>
    </source>
</evidence>
<protein>
    <recommendedName>
        <fullName evidence="10">t-SNARE affecting a late Golgi compartment protein 1</fullName>
    </recommendedName>
</protein>
<feature type="coiled-coil region" evidence="11">
    <location>
        <begin position="57"/>
        <end position="115"/>
    </location>
</feature>
<keyword evidence="8 11" id="KW-0175">Coiled coil</keyword>
<dbReference type="Pfam" id="PF09177">
    <property type="entry name" value="STX6_10_61_N"/>
    <property type="match status" value="1"/>
</dbReference>
<dbReference type="InterPro" id="IPR000727">
    <property type="entry name" value="T_SNARE_dom"/>
</dbReference>
<dbReference type="GO" id="GO:0000139">
    <property type="term" value="C:Golgi membrane"/>
    <property type="evidence" value="ECO:0007669"/>
    <property type="project" value="UniProtKB-SubCell"/>
</dbReference>
<dbReference type="GO" id="GO:0006886">
    <property type="term" value="P:intracellular protein transport"/>
    <property type="evidence" value="ECO:0007669"/>
    <property type="project" value="TreeGrafter"/>
</dbReference>
<dbReference type="InterPro" id="IPR045242">
    <property type="entry name" value="Syntaxin"/>
</dbReference>
<dbReference type="SUPFAM" id="SSF58038">
    <property type="entry name" value="SNARE fusion complex"/>
    <property type="match status" value="1"/>
</dbReference>
<dbReference type="PANTHER" id="PTHR19957">
    <property type="entry name" value="SYNTAXIN"/>
    <property type="match status" value="1"/>
</dbReference>
<evidence type="ECO:0000259" key="13">
    <source>
        <dbReference type="PROSITE" id="PS50192"/>
    </source>
</evidence>
<dbReference type="SUPFAM" id="SSF47661">
    <property type="entry name" value="t-snare proteins"/>
    <property type="match status" value="1"/>
</dbReference>
<keyword evidence="9 12" id="KW-0472">Membrane</keyword>
<evidence type="ECO:0000313" key="15">
    <source>
        <dbReference type="Proteomes" id="UP000275772"/>
    </source>
</evidence>
<dbReference type="GO" id="GO:0005484">
    <property type="term" value="F:SNAP receptor activity"/>
    <property type="evidence" value="ECO:0007669"/>
    <property type="project" value="TreeGrafter"/>
</dbReference>
<keyword evidence="3" id="KW-0813">Transport</keyword>
<evidence type="ECO:0000256" key="4">
    <source>
        <dbReference type="ARBA" id="ARBA00022692"/>
    </source>
</evidence>
<dbReference type="Proteomes" id="UP000275772">
    <property type="component" value="Unassembled WGS sequence"/>
</dbReference>
<keyword evidence="7" id="KW-0333">Golgi apparatus</keyword>
<dbReference type="EMBL" id="UNSH01000006">
    <property type="protein sequence ID" value="SZE99905.1"/>
    <property type="molecule type" value="Genomic_DNA"/>
</dbReference>
<keyword evidence="5" id="KW-0653">Protein transport</keyword>
<evidence type="ECO:0000256" key="9">
    <source>
        <dbReference type="ARBA" id="ARBA00023136"/>
    </source>
</evidence>
<evidence type="ECO:0000256" key="7">
    <source>
        <dbReference type="ARBA" id="ARBA00023034"/>
    </source>
</evidence>
<dbReference type="FunFam" id="1.20.58.90:FF:000012">
    <property type="entry name" value="SNARE domain protein"/>
    <property type="match status" value="1"/>
</dbReference>
<dbReference type="GO" id="GO:0048278">
    <property type="term" value="P:vesicle docking"/>
    <property type="evidence" value="ECO:0007669"/>
    <property type="project" value="TreeGrafter"/>
</dbReference>